<gene>
    <name evidence="1" type="ORF">PSON_ATCC_30995.1.T0530147</name>
</gene>
<proteinExistence type="predicted"/>
<sequence>MNEINNSSIRNTLYSIQEIPSNIYQTNSESVFFSDDGFYEAEKVIQNSTEYMKITNTSIQTLVLCNPLRNLEFLRINYKFLFTFDNQFVILIRSYQNKSFYFIQNLIDKYCKEFNFDSCQFVQLWNYNQNIYLILSHYLTKYLQLYQIDKHMNINLLSQSPQWDHLYKIIHLDSLTQYNPCFLLVNTYELRLFCKFRLKALKSIIVKEINHIKAYAQKILILKPRYDSLETHFYQLTCNKLIRKLHTNDYRNSLYNGKFLYLSNMNTIYVYNVENGKLVFQVNTLENIENLRIFGEYLAYKNGLLYKGWKKEQNQSKQICEKVQQ</sequence>
<name>A0A8S1NIM9_9CILI</name>
<dbReference type="AlphaFoldDB" id="A0A8S1NIM9"/>
<evidence type="ECO:0000313" key="1">
    <source>
        <dbReference type="EMBL" id="CAD8088875.1"/>
    </source>
</evidence>
<dbReference type="EMBL" id="CAJJDN010000053">
    <property type="protein sequence ID" value="CAD8088875.1"/>
    <property type="molecule type" value="Genomic_DNA"/>
</dbReference>
<organism evidence="1 2">
    <name type="scientific">Paramecium sonneborni</name>
    <dbReference type="NCBI Taxonomy" id="65129"/>
    <lineage>
        <taxon>Eukaryota</taxon>
        <taxon>Sar</taxon>
        <taxon>Alveolata</taxon>
        <taxon>Ciliophora</taxon>
        <taxon>Intramacronucleata</taxon>
        <taxon>Oligohymenophorea</taxon>
        <taxon>Peniculida</taxon>
        <taxon>Parameciidae</taxon>
        <taxon>Paramecium</taxon>
    </lineage>
</organism>
<evidence type="ECO:0000313" key="2">
    <source>
        <dbReference type="Proteomes" id="UP000692954"/>
    </source>
</evidence>
<keyword evidence="2" id="KW-1185">Reference proteome</keyword>
<protein>
    <submittedName>
        <fullName evidence="1">Uncharacterized protein</fullName>
    </submittedName>
</protein>
<dbReference type="Proteomes" id="UP000692954">
    <property type="component" value="Unassembled WGS sequence"/>
</dbReference>
<reference evidence="1" key="1">
    <citation type="submission" date="2021-01" db="EMBL/GenBank/DDBJ databases">
        <authorList>
            <consortium name="Genoscope - CEA"/>
            <person name="William W."/>
        </authorList>
    </citation>
    <scope>NUCLEOTIDE SEQUENCE</scope>
</reference>
<comment type="caution">
    <text evidence="1">The sequence shown here is derived from an EMBL/GenBank/DDBJ whole genome shotgun (WGS) entry which is preliminary data.</text>
</comment>
<accession>A0A8S1NIM9</accession>